<dbReference type="RefSeq" id="WP_188765248.1">
    <property type="nucleotide sequence ID" value="NZ_BMKK01000002.1"/>
</dbReference>
<protein>
    <recommendedName>
        <fullName evidence="3">Circularly permuted type 2 ATP-grasp protein</fullName>
    </recommendedName>
</protein>
<comment type="caution">
    <text evidence="1">The sequence shown here is derived from an EMBL/GenBank/DDBJ whole genome shotgun (WGS) entry which is preliminary data.</text>
</comment>
<organism evidence="1 2">
    <name type="scientific">Emticicia aquatilis</name>
    <dbReference type="NCBI Taxonomy" id="1537369"/>
    <lineage>
        <taxon>Bacteria</taxon>
        <taxon>Pseudomonadati</taxon>
        <taxon>Bacteroidota</taxon>
        <taxon>Cytophagia</taxon>
        <taxon>Cytophagales</taxon>
        <taxon>Leadbetterellaceae</taxon>
        <taxon>Emticicia</taxon>
    </lineage>
</organism>
<name>A0A917DMW4_9BACT</name>
<evidence type="ECO:0008006" key="3">
    <source>
        <dbReference type="Google" id="ProtNLM"/>
    </source>
</evidence>
<dbReference type="EMBL" id="BMKK01000002">
    <property type="protein sequence ID" value="GGD50345.1"/>
    <property type="molecule type" value="Genomic_DNA"/>
</dbReference>
<dbReference type="AlphaFoldDB" id="A0A917DMW4"/>
<proteinExistence type="predicted"/>
<sequence length="398" mass="46655">MIPAIRQQFNESFTTQKYEAMIAEIHKDFPNQLDFRVAETPVFVPKELKIKLLQACNDIIEVLLKPDFKEKTNRAIPANQNVPNEDAHPSFLAIDFAVCKDQNGELSPQLIELQGFPSLFGYQWYLGQKYRKFFIDPKGFSQYFNRLSMASYVDEMKKVLLGEENAENVILLEIYPEQQKTRLDFEITRQLWGIEPVCLTKIKKVGRQLFYEKNGKTIEIKRIYNRLIFDDLLQNFPDLQTNFKMTDDVDVKWVTHPNWFFRISKFTLPLLKSVFVPQSYFLSDLKEYPTDLENYVLKPLFSFAGSGVKLNFTKEELDAIADKENYLIQRKVKYEPIIEDKEGNMIKTEIRMLFTWEDNAPRPKLVTNLARLSRGEMIGVNFNKNFDWVGGSCAFFED</sequence>
<gene>
    <name evidence="1" type="ORF">GCM10011514_13260</name>
</gene>
<accession>A0A917DMW4</accession>
<keyword evidence="2" id="KW-1185">Reference proteome</keyword>
<evidence type="ECO:0000313" key="1">
    <source>
        <dbReference type="EMBL" id="GGD50345.1"/>
    </source>
</evidence>
<reference evidence="1" key="1">
    <citation type="journal article" date="2014" name="Int. J. Syst. Evol. Microbiol.">
        <title>Complete genome sequence of Corynebacterium casei LMG S-19264T (=DSM 44701T), isolated from a smear-ripened cheese.</title>
        <authorList>
            <consortium name="US DOE Joint Genome Institute (JGI-PGF)"/>
            <person name="Walter F."/>
            <person name="Albersmeier A."/>
            <person name="Kalinowski J."/>
            <person name="Ruckert C."/>
        </authorList>
    </citation>
    <scope>NUCLEOTIDE SEQUENCE</scope>
    <source>
        <strain evidence="1">CGMCC 1.15958</strain>
    </source>
</reference>
<evidence type="ECO:0000313" key="2">
    <source>
        <dbReference type="Proteomes" id="UP000609064"/>
    </source>
</evidence>
<reference evidence="1" key="2">
    <citation type="submission" date="2020-09" db="EMBL/GenBank/DDBJ databases">
        <authorList>
            <person name="Sun Q."/>
            <person name="Zhou Y."/>
        </authorList>
    </citation>
    <scope>NUCLEOTIDE SEQUENCE</scope>
    <source>
        <strain evidence="1">CGMCC 1.15958</strain>
    </source>
</reference>
<dbReference type="Proteomes" id="UP000609064">
    <property type="component" value="Unassembled WGS sequence"/>
</dbReference>